<feature type="region of interest" description="Disordered" evidence="1">
    <location>
        <begin position="39"/>
        <end position="62"/>
    </location>
</feature>
<feature type="region of interest" description="Disordered" evidence="1">
    <location>
        <begin position="118"/>
        <end position="144"/>
    </location>
</feature>
<evidence type="ECO:0000256" key="1">
    <source>
        <dbReference type="SAM" id="MobiDB-lite"/>
    </source>
</evidence>
<gene>
    <name evidence="2" type="ORF">CCUR1050_LOCUS16111</name>
</gene>
<proteinExistence type="predicted"/>
<sequence>MKAWTPPSAARADAGETPWSGWSPSRSIRSVAPSLPLYPSALGGASGSRRPPGIGPRLESNEATAATRKLLFHASPGDERPDCGGVLTGSVSVSVQSIVEAGLTVQRHIHRQYPALWVDSDDDLDEEKAESCVGSREPEDDDYS</sequence>
<dbReference type="AlphaFoldDB" id="A0A7S0MEP2"/>
<protein>
    <submittedName>
        <fullName evidence="2">Uncharacterized protein</fullName>
    </submittedName>
</protein>
<dbReference type="EMBL" id="HBEZ01029147">
    <property type="protein sequence ID" value="CAD8638427.1"/>
    <property type="molecule type" value="Transcribed_RNA"/>
</dbReference>
<evidence type="ECO:0000313" key="2">
    <source>
        <dbReference type="EMBL" id="CAD8638427.1"/>
    </source>
</evidence>
<reference evidence="2" key="1">
    <citation type="submission" date="2021-01" db="EMBL/GenBank/DDBJ databases">
        <authorList>
            <person name="Corre E."/>
            <person name="Pelletier E."/>
            <person name="Niang G."/>
            <person name="Scheremetjew M."/>
            <person name="Finn R."/>
            <person name="Kale V."/>
            <person name="Holt S."/>
            <person name="Cochrane G."/>
            <person name="Meng A."/>
            <person name="Brown T."/>
            <person name="Cohen L."/>
        </authorList>
    </citation>
    <scope>NUCLEOTIDE SEQUENCE</scope>
    <source>
        <strain evidence="2">CCAP979/52</strain>
    </source>
</reference>
<organism evidence="2">
    <name type="scientific">Cryptomonas curvata</name>
    <dbReference type="NCBI Taxonomy" id="233186"/>
    <lineage>
        <taxon>Eukaryota</taxon>
        <taxon>Cryptophyceae</taxon>
        <taxon>Cryptomonadales</taxon>
        <taxon>Cryptomonadaceae</taxon>
        <taxon>Cryptomonas</taxon>
    </lineage>
</organism>
<feature type="compositionally biased region" description="Acidic residues" evidence="1">
    <location>
        <begin position="119"/>
        <end position="128"/>
    </location>
</feature>
<accession>A0A7S0MEP2</accession>
<feature type="region of interest" description="Disordered" evidence="1">
    <location>
        <begin position="1"/>
        <end position="27"/>
    </location>
</feature>
<name>A0A7S0MEP2_9CRYP</name>